<dbReference type="Proteomes" id="UP001148614">
    <property type="component" value="Unassembled WGS sequence"/>
</dbReference>
<dbReference type="Pfam" id="PF01636">
    <property type="entry name" value="APH"/>
    <property type="match status" value="1"/>
</dbReference>
<gene>
    <name evidence="3" type="ORF">NPX13_g9552</name>
</gene>
<evidence type="ECO:0000313" key="3">
    <source>
        <dbReference type="EMBL" id="KAJ3559297.1"/>
    </source>
</evidence>
<feature type="compositionally biased region" description="Polar residues" evidence="1">
    <location>
        <begin position="103"/>
        <end position="114"/>
    </location>
</feature>
<dbReference type="AlphaFoldDB" id="A0A9W8N667"/>
<evidence type="ECO:0000313" key="4">
    <source>
        <dbReference type="Proteomes" id="UP001148614"/>
    </source>
</evidence>
<feature type="compositionally biased region" description="Basic and acidic residues" evidence="1">
    <location>
        <begin position="33"/>
        <end position="43"/>
    </location>
</feature>
<proteinExistence type="predicted"/>
<dbReference type="InterPro" id="IPR011009">
    <property type="entry name" value="Kinase-like_dom_sf"/>
</dbReference>
<dbReference type="PANTHER" id="PTHR21310:SF15">
    <property type="entry name" value="AMINOGLYCOSIDE PHOSPHOTRANSFERASE DOMAIN-CONTAINING PROTEIN"/>
    <property type="match status" value="1"/>
</dbReference>
<name>A0A9W8N667_9PEZI</name>
<feature type="domain" description="Aminoglycoside phosphotransferase" evidence="2">
    <location>
        <begin position="204"/>
        <end position="382"/>
    </location>
</feature>
<reference evidence="3" key="1">
    <citation type="submission" date="2022-07" db="EMBL/GenBank/DDBJ databases">
        <title>Genome Sequence of Xylaria arbuscula.</title>
        <authorList>
            <person name="Buettner E."/>
        </authorList>
    </citation>
    <scope>NUCLEOTIDE SEQUENCE</scope>
    <source>
        <strain evidence="3">VT107</strain>
    </source>
</reference>
<organism evidence="3 4">
    <name type="scientific">Xylaria arbuscula</name>
    <dbReference type="NCBI Taxonomy" id="114810"/>
    <lineage>
        <taxon>Eukaryota</taxon>
        <taxon>Fungi</taxon>
        <taxon>Dikarya</taxon>
        <taxon>Ascomycota</taxon>
        <taxon>Pezizomycotina</taxon>
        <taxon>Sordariomycetes</taxon>
        <taxon>Xylariomycetidae</taxon>
        <taxon>Xylariales</taxon>
        <taxon>Xylariaceae</taxon>
        <taxon>Xylaria</taxon>
    </lineage>
</organism>
<dbReference type="SUPFAM" id="SSF56112">
    <property type="entry name" value="Protein kinase-like (PK-like)"/>
    <property type="match status" value="1"/>
</dbReference>
<keyword evidence="4" id="KW-1185">Reference proteome</keyword>
<feature type="region of interest" description="Disordered" evidence="1">
    <location>
        <begin position="1"/>
        <end position="116"/>
    </location>
</feature>
<dbReference type="EMBL" id="JANPWZ010002386">
    <property type="protein sequence ID" value="KAJ3559297.1"/>
    <property type="molecule type" value="Genomic_DNA"/>
</dbReference>
<accession>A0A9W8N667</accession>
<evidence type="ECO:0000259" key="2">
    <source>
        <dbReference type="Pfam" id="PF01636"/>
    </source>
</evidence>
<feature type="compositionally biased region" description="Acidic residues" evidence="1">
    <location>
        <begin position="67"/>
        <end position="76"/>
    </location>
</feature>
<evidence type="ECO:0000256" key="1">
    <source>
        <dbReference type="SAM" id="MobiDB-lite"/>
    </source>
</evidence>
<dbReference type="PANTHER" id="PTHR21310">
    <property type="entry name" value="AMINOGLYCOSIDE PHOSPHOTRANSFERASE-RELATED-RELATED"/>
    <property type="match status" value="1"/>
</dbReference>
<sequence length="386" mass="43143">MLRGRTLRRGEAHNNGDDVEIPTRQRRLHARIVQRDMASERTPRAGTPDMYYIRHRSSNAPPTSDGVDSDDDDEDGGTSLADVTPPLDDINAGPPRGNRKQAEPNSSRSGTPTSFFLPRRKFNATRALDWFLGRHIQLGIDDSTYKSRSRGREQKQNIEDDYFDIGDVKDICPACTTSYCQALDSVPFKSTLKLMYNDPISQKWLIGNQYVLQEEVDDHAEDEYVPLVEALRALKTLAPNVPIAKVRSSWKENGKVITICDNVPGERLYDIWWDLSNGERENIAKEVARYMEAWRGTDLGRISSLTGGPVYHHANLFGVSPEGFGPFGSDVELCKAIERRLESQGASGDMIQLLRDYMPSSSPCVFTHGDLSSANIVVHEGSLSRG</sequence>
<dbReference type="VEuPathDB" id="FungiDB:F4678DRAFT_133799"/>
<dbReference type="InterPro" id="IPR051678">
    <property type="entry name" value="AGP_Transferase"/>
</dbReference>
<dbReference type="InterPro" id="IPR002575">
    <property type="entry name" value="Aminoglycoside_PTrfase"/>
</dbReference>
<comment type="caution">
    <text evidence="3">The sequence shown here is derived from an EMBL/GenBank/DDBJ whole genome shotgun (WGS) entry which is preliminary data.</text>
</comment>
<protein>
    <recommendedName>
        <fullName evidence="2">Aminoglycoside phosphotransferase domain-containing protein</fullName>
    </recommendedName>
</protein>